<organism evidence="2 3">
    <name type="scientific">Adineta ricciae</name>
    <name type="common">Rotifer</name>
    <dbReference type="NCBI Taxonomy" id="249248"/>
    <lineage>
        <taxon>Eukaryota</taxon>
        <taxon>Metazoa</taxon>
        <taxon>Spiralia</taxon>
        <taxon>Gnathifera</taxon>
        <taxon>Rotifera</taxon>
        <taxon>Eurotatoria</taxon>
        <taxon>Bdelloidea</taxon>
        <taxon>Adinetida</taxon>
        <taxon>Adinetidae</taxon>
        <taxon>Adineta</taxon>
    </lineage>
</organism>
<reference evidence="2" key="1">
    <citation type="submission" date="2021-02" db="EMBL/GenBank/DDBJ databases">
        <authorList>
            <person name="Nowell W R."/>
        </authorList>
    </citation>
    <scope>NUCLEOTIDE SEQUENCE</scope>
</reference>
<sequence length="725" mass="85119">MMFWILLFFFNSVTAETPMEKFKSCQNEKCILMQCYFPVSEFLNATRNELKVFESFIESNHVFVSYHLCEELSVENIDEVGACIYSVLFKLYQFDANLTVQQRIHVQAAQIQDESIAVVFDMISRILYRIESINNSDELKSFIDKSKREEAVVVINAQSLTPREHLKVSRMILNYGPWFTFVYSVVVSNEDKGCMYQICSSNNEVISLKCELENDIRKQLEQMIETESESIQSYSDLSHVNAFSRSLPTLFYIHRNPRFTPISNKRIKIIPVDIFKFKLVDIQDHTLLTAPYPFYLYWSVKKNSLQRLGDQPSDELIDMLLHDEEEHNISNMYGMIDDEVRYLADSLNEIELNPKVRFLETEDDYYRIRRTFPKAAILFTIRWDSTSKLARRTFHRLAWHLHTYLPMIEIDCFDWTDLCDKENIIQWPTLILAENLTESKTYRGSTNEQEMKLKLFRFAVNQPYEIVDELTTINLLTSQRVIVLAMIQHEKKFLYDTYRNLVDMFRDNEQIFFVYEYTTESSSLIIKQTYGDVESSFEPKTTTYPLNEDLNHLRVLIDNALRIQLIPFNPVDFLQVTSRTFIAASRSQLSRLNNYFKSEVSVDEIPFVWIDTNSPWILTINQYGDIAYPAMIYINFSTGHVYVNTTLTDIDVWIKTARLGLATPFYELLSMETNDGPTQEAIDFINQMNDDQLLEEYRFIHEESEKINENGLGFDTNGLPLEPNT</sequence>
<proteinExistence type="predicted"/>
<comment type="caution">
    <text evidence="2">The sequence shown here is derived from an EMBL/GenBank/DDBJ whole genome shotgun (WGS) entry which is preliminary data.</text>
</comment>
<evidence type="ECO:0000256" key="1">
    <source>
        <dbReference type="SAM" id="SignalP"/>
    </source>
</evidence>
<dbReference type="Proteomes" id="UP000663852">
    <property type="component" value="Unassembled WGS sequence"/>
</dbReference>
<keyword evidence="1" id="KW-0732">Signal</keyword>
<dbReference type="EMBL" id="CAJNOJ010000019">
    <property type="protein sequence ID" value="CAF0837350.1"/>
    <property type="molecule type" value="Genomic_DNA"/>
</dbReference>
<feature type="chain" id="PRO_5032443407" description="Thioredoxin domain-containing protein" evidence="1">
    <location>
        <begin position="16"/>
        <end position="725"/>
    </location>
</feature>
<accession>A0A813VGZ0</accession>
<dbReference type="OrthoDB" id="427280at2759"/>
<gene>
    <name evidence="2" type="ORF">EDS130_LOCUS6661</name>
</gene>
<dbReference type="Gene3D" id="3.40.30.10">
    <property type="entry name" value="Glutaredoxin"/>
    <property type="match status" value="1"/>
</dbReference>
<dbReference type="InterPro" id="IPR036249">
    <property type="entry name" value="Thioredoxin-like_sf"/>
</dbReference>
<feature type="signal peptide" evidence="1">
    <location>
        <begin position="1"/>
        <end position="15"/>
    </location>
</feature>
<name>A0A813VGZ0_ADIRI</name>
<dbReference type="AlphaFoldDB" id="A0A813VGZ0"/>
<dbReference type="SUPFAM" id="SSF52833">
    <property type="entry name" value="Thioredoxin-like"/>
    <property type="match status" value="1"/>
</dbReference>
<evidence type="ECO:0008006" key="4">
    <source>
        <dbReference type="Google" id="ProtNLM"/>
    </source>
</evidence>
<evidence type="ECO:0000313" key="3">
    <source>
        <dbReference type="Proteomes" id="UP000663852"/>
    </source>
</evidence>
<evidence type="ECO:0000313" key="2">
    <source>
        <dbReference type="EMBL" id="CAF0837350.1"/>
    </source>
</evidence>
<protein>
    <recommendedName>
        <fullName evidence="4">Thioredoxin domain-containing protein</fullName>
    </recommendedName>
</protein>